<feature type="active site" evidence="7">
    <location>
        <position position="368"/>
    </location>
</feature>
<dbReference type="InterPro" id="IPR013601">
    <property type="entry name" value="FAE1_typ3_polyketide_synth"/>
</dbReference>
<proteinExistence type="inferred from homology"/>
<evidence type="ECO:0000256" key="4">
    <source>
        <dbReference type="ARBA" id="ARBA00023315"/>
    </source>
</evidence>
<reference evidence="10 11" key="1">
    <citation type="submission" date="2021-09" db="EMBL/GenBank/DDBJ databases">
        <title>Genomic insights and catalytic innovation underlie evolution of tropane alkaloids biosynthesis.</title>
        <authorList>
            <person name="Wang Y.-J."/>
            <person name="Tian T."/>
            <person name="Huang J.-P."/>
            <person name="Huang S.-X."/>
        </authorList>
    </citation>
    <scope>NUCLEOTIDE SEQUENCE [LARGE SCALE GENOMIC DNA]</scope>
    <source>
        <strain evidence="10">KIB-2018</strain>
        <tissue evidence="10">Leaf</tissue>
    </source>
</reference>
<protein>
    <recommendedName>
        <fullName evidence="6">3-ketoacyl-CoA synthase</fullName>
        <ecNumber evidence="6">2.3.1.-</ecNumber>
    </recommendedName>
</protein>
<dbReference type="GO" id="GO:0016020">
    <property type="term" value="C:membrane"/>
    <property type="evidence" value="ECO:0007669"/>
    <property type="project" value="InterPro"/>
</dbReference>
<dbReference type="Gene3D" id="3.40.47.10">
    <property type="match status" value="1"/>
</dbReference>
<evidence type="ECO:0000259" key="9">
    <source>
        <dbReference type="Pfam" id="PF08541"/>
    </source>
</evidence>
<dbReference type="Proteomes" id="UP001159364">
    <property type="component" value="Linkage Group LG12"/>
</dbReference>
<name>A0AAV8SAX5_9ROSI</name>
<dbReference type="Pfam" id="PF08541">
    <property type="entry name" value="ACP_syn_III_C"/>
    <property type="match status" value="1"/>
</dbReference>
<dbReference type="CDD" id="cd00831">
    <property type="entry name" value="CHS_like"/>
    <property type="match status" value="1"/>
</dbReference>
<evidence type="ECO:0000313" key="10">
    <source>
        <dbReference type="EMBL" id="KAJ8749381.1"/>
    </source>
</evidence>
<keyword evidence="11" id="KW-1185">Reference proteome</keyword>
<dbReference type="GO" id="GO:0009922">
    <property type="term" value="F:fatty acid elongase activity"/>
    <property type="evidence" value="ECO:0007669"/>
    <property type="project" value="UniProtKB-EC"/>
</dbReference>
<evidence type="ECO:0000256" key="3">
    <source>
        <dbReference type="ARBA" id="ARBA00022679"/>
    </source>
</evidence>
<evidence type="ECO:0000259" key="8">
    <source>
        <dbReference type="Pfam" id="PF08392"/>
    </source>
</evidence>
<dbReference type="EMBL" id="JAIWQS010000012">
    <property type="protein sequence ID" value="KAJ8749381.1"/>
    <property type="molecule type" value="Genomic_DNA"/>
</dbReference>
<organism evidence="10 11">
    <name type="scientific">Erythroxylum novogranatense</name>
    <dbReference type="NCBI Taxonomy" id="1862640"/>
    <lineage>
        <taxon>Eukaryota</taxon>
        <taxon>Viridiplantae</taxon>
        <taxon>Streptophyta</taxon>
        <taxon>Embryophyta</taxon>
        <taxon>Tracheophyta</taxon>
        <taxon>Spermatophyta</taxon>
        <taxon>Magnoliopsida</taxon>
        <taxon>eudicotyledons</taxon>
        <taxon>Gunneridae</taxon>
        <taxon>Pentapetalae</taxon>
        <taxon>rosids</taxon>
        <taxon>fabids</taxon>
        <taxon>Malpighiales</taxon>
        <taxon>Erythroxylaceae</taxon>
        <taxon>Erythroxylum</taxon>
    </lineage>
</organism>
<dbReference type="InterPro" id="IPR012392">
    <property type="entry name" value="3-ktacl-CoA_syn"/>
</dbReference>
<evidence type="ECO:0000256" key="2">
    <source>
        <dbReference type="ARBA" id="ARBA00005531"/>
    </source>
</evidence>
<dbReference type="SUPFAM" id="SSF53901">
    <property type="entry name" value="Thiolase-like"/>
    <property type="match status" value="1"/>
</dbReference>
<evidence type="ECO:0000256" key="7">
    <source>
        <dbReference type="PIRSR" id="PIRSR036417-1"/>
    </source>
</evidence>
<evidence type="ECO:0000256" key="6">
    <source>
        <dbReference type="PIRNR" id="PIRNR036417"/>
    </source>
</evidence>
<evidence type="ECO:0000313" key="11">
    <source>
        <dbReference type="Proteomes" id="UP001159364"/>
    </source>
</evidence>
<dbReference type="Pfam" id="PF08392">
    <property type="entry name" value="FAE1_CUT1_RppA"/>
    <property type="match status" value="1"/>
</dbReference>
<dbReference type="PANTHER" id="PTHR31561">
    <property type="entry name" value="3-KETOACYL-COA SYNTHASE"/>
    <property type="match status" value="1"/>
</dbReference>
<dbReference type="InterPro" id="IPR013747">
    <property type="entry name" value="ACP_syn_III_C"/>
</dbReference>
<feature type="active site" evidence="7">
    <location>
        <position position="372"/>
    </location>
</feature>
<accession>A0AAV8SAX5</accession>
<feature type="active site" evidence="7">
    <location>
        <position position="247"/>
    </location>
</feature>
<dbReference type="EC" id="2.3.1.-" evidence="6"/>
<keyword evidence="4 6" id="KW-0012">Acyltransferase</keyword>
<evidence type="ECO:0000256" key="1">
    <source>
        <dbReference type="ARBA" id="ARBA00005194"/>
    </source>
</evidence>
<feature type="active site" evidence="7">
    <location>
        <position position="335"/>
    </location>
</feature>
<dbReference type="GO" id="GO:0006633">
    <property type="term" value="P:fatty acid biosynthetic process"/>
    <property type="evidence" value="ECO:0007669"/>
    <property type="project" value="InterPro"/>
</dbReference>
<dbReference type="AlphaFoldDB" id="A0AAV8SAX5"/>
<sequence length="477" mass="54000">MEVTTTLCLVSLFYIIFYICRSIFLKRDRCCYMLHYECYKAPKEQILDTMSCAKVVLRNSNLGLQEYRFLLRTMVGSGIGEQTYCPKPIIEGREESSTLKDSLSEMDAIIFDTLDNLFAKTGVSPSQIDIVVTSVSLFSPVPSLTARIMNRYKMRDTFKTFNLSGMGCSGSVIAIDVVQQLFKTYKNSYAIVVSTESMSANWYSGKEKSMMLSNILFRTGGCSMLFTNNRALKHRALMKLTSMVRTHIGSRDEAYGSCIQVEDELGFKGFHLSRSLGKSGAEALTMNFRTLLPKILPLWEILRYTIASYHRNRANKTTSDEGEEFGINLKSSIDHFCIHPGGRAIIDGAGKSLGLNPYDLEPARMALHRFGNTSSGGLWYVLGYMEAKKRLKKGDKILMISLGAGFKCNNCVWKVMKNMEDPNVWKDCIDQYPPTITTNPFADKFDWINDQSLDFTKMIEKFKGLNLEVDTTARVWF</sequence>
<comment type="pathway">
    <text evidence="1 6">Lipid metabolism; fatty acid biosynthesis.</text>
</comment>
<keyword evidence="3 6" id="KW-0808">Transferase</keyword>
<comment type="similarity">
    <text evidence="2 6">Belongs to the thiolase-like superfamily. Chalcone/stilbene synthases family.</text>
</comment>
<feature type="active site" evidence="7">
    <location>
        <position position="168"/>
    </location>
</feature>
<gene>
    <name evidence="10" type="ORF">K2173_018871</name>
</gene>
<feature type="domain" description="Beta-ketoacyl-[acyl-carrier-protein] synthase III C-terminal" evidence="9">
    <location>
        <begin position="331"/>
        <end position="414"/>
    </location>
</feature>
<comment type="catalytic activity">
    <reaction evidence="5">
        <text>a very-long-chain acyl-CoA + malonyl-CoA + H(+) = a very-long-chain 3-oxoacyl-CoA + CO2 + CoA</text>
        <dbReference type="Rhea" id="RHEA:32727"/>
        <dbReference type="ChEBI" id="CHEBI:15378"/>
        <dbReference type="ChEBI" id="CHEBI:16526"/>
        <dbReference type="ChEBI" id="CHEBI:57287"/>
        <dbReference type="ChEBI" id="CHEBI:57384"/>
        <dbReference type="ChEBI" id="CHEBI:90725"/>
        <dbReference type="ChEBI" id="CHEBI:90736"/>
        <dbReference type="EC" id="2.3.1.199"/>
    </reaction>
</comment>
<dbReference type="PIRSF" id="PIRSF036417">
    <property type="entry name" value="3-ktacl-CoA_syn"/>
    <property type="match status" value="1"/>
</dbReference>
<comment type="caution">
    <text evidence="10">The sequence shown here is derived from an EMBL/GenBank/DDBJ whole genome shotgun (WGS) entry which is preliminary data.</text>
</comment>
<evidence type="ECO:0000256" key="5">
    <source>
        <dbReference type="ARBA" id="ARBA00047375"/>
    </source>
</evidence>
<feature type="active site" evidence="7">
    <location>
        <position position="339"/>
    </location>
</feature>
<dbReference type="InterPro" id="IPR016039">
    <property type="entry name" value="Thiolase-like"/>
</dbReference>
<feature type="domain" description="FAE" evidence="8">
    <location>
        <begin position="24"/>
        <end position="308"/>
    </location>
</feature>